<gene>
    <name evidence="2" type="ORF">FHP06_08600</name>
</gene>
<feature type="transmembrane region" description="Helical" evidence="1">
    <location>
        <begin position="79"/>
        <end position="100"/>
    </location>
</feature>
<evidence type="ECO:0000313" key="2">
    <source>
        <dbReference type="EMBL" id="TXL61475.1"/>
    </source>
</evidence>
<comment type="caution">
    <text evidence="2">The sequence shown here is derived from an EMBL/GenBank/DDBJ whole genome shotgun (WGS) entry which is preliminary data.</text>
</comment>
<keyword evidence="1" id="KW-0472">Membrane</keyword>
<keyword evidence="1" id="KW-1133">Transmembrane helix</keyword>
<reference evidence="2 3" key="1">
    <citation type="submission" date="2019-06" db="EMBL/GenBank/DDBJ databases">
        <title>Aeromicrobium sp. nov., isolated from a maize field.</title>
        <authorList>
            <person name="Lin S.-Y."/>
            <person name="Tsai C.-F."/>
            <person name="Young C.-C."/>
        </authorList>
    </citation>
    <scope>NUCLEOTIDE SEQUENCE [LARGE SCALE GENOMIC DNA]</scope>
    <source>
        <strain evidence="2 3">CC-CFT486</strain>
    </source>
</reference>
<dbReference type="EMBL" id="VDUX01000003">
    <property type="protein sequence ID" value="TXL61475.1"/>
    <property type="molecule type" value="Genomic_DNA"/>
</dbReference>
<organism evidence="2 3">
    <name type="scientific">Aeromicrobium terrae</name>
    <dbReference type="NCBI Taxonomy" id="2498846"/>
    <lineage>
        <taxon>Bacteria</taxon>
        <taxon>Bacillati</taxon>
        <taxon>Actinomycetota</taxon>
        <taxon>Actinomycetes</taxon>
        <taxon>Propionibacteriales</taxon>
        <taxon>Nocardioidaceae</taxon>
        <taxon>Aeromicrobium</taxon>
    </lineage>
</organism>
<dbReference type="RefSeq" id="WP_147685781.1">
    <property type="nucleotide sequence ID" value="NZ_VDUX01000003.1"/>
</dbReference>
<dbReference type="Proteomes" id="UP000321571">
    <property type="component" value="Unassembled WGS sequence"/>
</dbReference>
<keyword evidence="3" id="KW-1185">Reference proteome</keyword>
<dbReference type="Pfam" id="PF07332">
    <property type="entry name" value="Phage_holin_3_6"/>
    <property type="match status" value="1"/>
</dbReference>
<accession>A0A5C8NKR8</accession>
<proteinExistence type="predicted"/>
<name>A0A5C8NKR8_9ACTN</name>
<sequence length="130" mass="13404">MSDQQTADASLGELISRLSEQSSRLIRDELALAKTELQKSAKHAGVGAGLFGGSGFIAMLGVITLVGSAVAALSLVVDVWLATLVVAVALFAIAGIVALAGKKQVGEVGPPEQAIENVRKDLAEVKEHRS</sequence>
<evidence type="ECO:0000256" key="1">
    <source>
        <dbReference type="SAM" id="Phobius"/>
    </source>
</evidence>
<evidence type="ECO:0000313" key="3">
    <source>
        <dbReference type="Proteomes" id="UP000321571"/>
    </source>
</evidence>
<keyword evidence="1" id="KW-0812">Transmembrane</keyword>
<feature type="transmembrane region" description="Helical" evidence="1">
    <location>
        <begin position="48"/>
        <end position="73"/>
    </location>
</feature>
<protein>
    <submittedName>
        <fullName evidence="2">Phage holin family protein</fullName>
    </submittedName>
</protein>
<dbReference type="OrthoDB" id="4870234at2"/>
<dbReference type="AlphaFoldDB" id="A0A5C8NKR8"/>
<dbReference type="InterPro" id="IPR009937">
    <property type="entry name" value="Phage_holin_3_6"/>
</dbReference>